<dbReference type="KEGG" id="gax:Pan161_16600"/>
<proteinExistence type="predicted"/>
<protein>
    <recommendedName>
        <fullName evidence="1">DUF1508 domain-containing protein</fullName>
    </recommendedName>
</protein>
<keyword evidence="3" id="KW-1185">Reference proteome</keyword>
<dbReference type="OrthoDB" id="9802792at2"/>
<evidence type="ECO:0000313" key="3">
    <source>
        <dbReference type="Proteomes" id="UP000316855"/>
    </source>
</evidence>
<gene>
    <name evidence="2" type="ORF">Pan161_16600</name>
</gene>
<dbReference type="PANTHER" id="PTHR40606:SF1">
    <property type="entry name" value="UPF0339 PROTEIN YEGP"/>
    <property type="match status" value="1"/>
</dbReference>
<dbReference type="Proteomes" id="UP000316855">
    <property type="component" value="Chromosome"/>
</dbReference>
<evidence type="ECO:0000259" key="1">
    <source>
        <dbReference type="Pfam" id="PF07411"/>
    </source>
</evidence>
<feature type="domain" description="DUF1508" evidence="1">
    <location>
        <begin position="12"/>
        <end position="57"/>
    </location>
</feature>
<sequence>MAARFQIQQGRNGKYYFHLLANNGEIILASQMYASKASAKKGILSVQTNATDSSRYEALVNKAGEHYFVLKAKNSQVIGTSEGYANSTGMKSGIKSVSRNAPKAITEDIIVKV</sequence>
<organism evidence="2 3">
    <name type="scientific">Gimesia algae</name>
    <dbReference type="NCBI Taxonomy" id="2527971"/>
    <lineage>
        <taxon>Bacteria</taxon>
        <taxon>Pseudomonadati</taxon>
        <taxon>Planctomycetota</taxon>
        <taxon>Planctomycetia</taxon>
        <taxon>Planctomycetales</taxon>
        <taxon>Planctomycetaceae</taxon>
        <taxon>Gimesia</taxon>
    </lineage>
</organism>
<accession>A0A517VAJ4</accession>
<dbReference type="SUPFAM" id="SSF160113">
    <property type="entry name" value="YegP-like"/>
    <property type="match status" value="2"/>
</dbReference>
<dbReference type="AlphaFoldDB" id="A0A517VAJ4"/>
<reference evidence="2 3" key="1">
    <citation type="submission" date="2019-02" db="EMBL/GenBank/DDBJ databases">
        <title>Deep-cultivation of Planctomycetes and their phenomic and genomic characterization uncovers novel biology.</title>
        <authorList>
            <person name="Wiegand S."/>
            <person name="Jogler M."/>
            <person name="Boedeker C."/>
            <person name="Pinto D."/>
            <person name="Vollmers J."/>
            <person name="Rivas-Marin E."/>
            <person name="Kohn T."/>
            <person name="Peeters S.H."/>
            <person name="Heuer A."/>
            <person name="Rast P."/>
            <person name="Oberbeckmann S."/>
            <person name="Bunk B."/>
            <person name="Jeske O."/>
            <person name="Meyerdierks A."/>
            <person name="Storesund J.E."/>
            <person name="Kallscheuer N."/>
            <person name="Luecker S."/>
            <person name="Lage O.M."/>
            <person name="Pohl T."/>
            <person name="Merkel B.J."/>
            <person name="Hornburger P."/>
            <person name="Mueller R.-W."/>
            <person name="Bruemmer F."/>
            <person name="Labrenz M."/>
            <person name="Spormann A.M."/>
            <person name="Op den Camp H."/>
            <person name="Overmann J."/>
            <person name="Amann R."/>
            <person name="Jetten M.S.M."/>
            <person name="Mascher T."/>
            <person name="Medema M.H."/>
            <person name="Devos D.P."/>
            <person name="Kaster A.-K."/>
            <person name="Ovreas L."/>
            <person name="Rohde M."/>
            <person name="Galperin M.Y."/>
            <person name="Jogler C."/>
        </authorList>
    </citation>
    <scope>NUCLEOTIDE SEQUENCE [LARGE SCALE GENOMIC DNA]</scope>
    <source>
        <strain evidence="2 3">Pan161</strain>
    </source>
</reference>
<dbReference type="EMBL" id="CP036343">
    <property type="protein sequence ID" value="QDT90027.1"/>
    <property type="molecule type" value="Genomic_DNA"/>
</dbReference>
<dbReference type="PANTHER" id="PTHR40606">
    <property type="match status" value="1"/>
</dbReference>
<evidence type="ECO:0000313" key="2">
    <source>
        <dbReference type="EMBL" id="QDT90027.1"/>
    </source>
</evidence>
<feature type="domain" description="DUF1508" evidence="1">
    <location>
        <begin position="62"/>
        <end position="107"/>
    </location>
</feature>
<dbReference type="InterPro" id="IPR051141">
    <property type="entry name" value="UPF0339_domain"/>
</dbReference>
<dbReference type="InterPro" id="IPR010879">
    <property type="entry name" value="DUF1508"/>
</dbReference>
<dbReference type="Pfam" id="PF07411">
    <property type="entry name" value="DUF1508"/>
    <property type="match status" value="2"/>
</dbReference>
<dbReference type="InterPro" id="IPR036913">
    <property type="entry name" value="YegP-like_sf"/>
</dbReference>
<dbReference type="Gene3D" id="2.30.29.80">
    <property type="match status" value="1"/>
</dbReference>
<name>A0A517VAJ4_9PLAN</name>
<dbReference type="RefSeq" id="WP_145225710.1">
    <property type="nucleotide sequence ID" value="NZ_CP036343.1"/>
</dbReference>